<sequence>MTSRLFLFRYLEWATPKDLRSTSTYFCSICFDELYSSEINGSVAAPPYPVCEYPMKLSCGHIFGINCIIRALQENGACLKCPMCRQRPQCINFAAVTGYKFADCLLDISVDRLAEVAVPMLEALDQRWDEHEEKYPNRLVWHVAMCPLVFVKLLPKRGQERKIVRVSRLREAYYGMWEKLVPKDAAEAWTDFVMLVEVIMWRLAARYRVCAEQSGGRWLADI</sequence>
<feature type="domain" description="RING-type" evidence="5">
    <location>
        <begin position="27"/>
        <end position="85"/>
    </location>
</feature>
<keyword evidence="1" id="KW-0479">Metal-binding</keyword>
<protein>
    <recommendedName>
        <fullName evidence="5">RING-type domain-containing protein</fullName>
    </recommendedName>
</protein>
<name>A0ABQ8GNK0_9PEZI</name>
<keyword evidence="3" id="KW-0862">Zinc</keyword>
<keyword evidence="7" id="KW-1185">Reference proteome</keyword>
<organism evidence="6 7">
    <name type="scientific">Macrophomina phaseolina</name>
    <dbReference type="NCBI Taxonomy" id="35725"/>
    <lineage>
        <taxon>Eukaryota</taxon>
        <taxon>Fungi</taxon>
        <taxon>Dikarya</taxon>
        <taxon>Ascomycota</taxon>
        <taxon>Pezizomycotina</taxon>
        <taxon>Dothideomycetes</taxon>
        <taxon>Dothideomycetes incertae sedis</taxon>
        <taxon>Botryosphaeriales</taxon>
        <taxon>Botryosphaeriaceae</taxon>
        <taxon>Macrophomina</taxon>
    </lineage>
</organism>
<keyword evidence="2 4" id="KW-0863">Zinc-finger</keyword>
<dbReference type="InterPro" id="IPR001841">
    <property type="entry name" value="Znf_RING"/>
</dbReference>
<evidence type="ECO:0000313" key="7">
    <source>
        <dbReference type="Proteomes" id="UP000774617"/>
    </source>
</evidence>
<dbReference type="InterPro" id="IPR013083">
    <property type="entry name" value="Znf_RING/FYVE/PHD"/>
</dbReference>
<evidence type="ECO:0000256" key="4">
    <source>
        <dbReference type="PROSITE-ProRule" id="PRU00175"/>
    </source>
</evidence>
<dbReference type="SUPFAM" id="SSF57850">
    <property type="entry name" value="RING/U-box"/>
    <property type="match status" value="1"/>
</dbReference>
<dbReference type="Gene3D" id="3.30.40.10">
    <property type="entry name" value="Zinc/RING finger domain, C3HC4 (zinc finger)"/>
    <property type="match status" value="1"/>
</dbReference>
<dbReference type="EMBL" id="JAGTJR010000004">
    <property type="protein sequence ID" value="KAH7061316.1"/>
    <property type="molecule type" value="Genomic_DNA"/>
</dbReference>
<reference evidence="6 7" key="1">
    <citation type="journal article" date="2021" name="Nat. Commun.">
        <title>Genetic determinants of endophytism in the Arabidopsis root mycobiome.</title>
        <authorList>
            <person name="Mesny F."/>
            <person name="Miyauchi S."/>
            <person name="Thiergart T."/>
            <person name="Pickel B."/>
            <person name="Atanasova L."/>
            <person name="Karlsson M."/>
            <person name="Huettel B."/>
            <person name="Barry K.W."/>
            <person name="Haridas S."/>
            <person name="Chen C."/>
            <person name="Bauer D."/>
            <person name="Andreopoulos W."/>
            <person name="Pangilinan J."/>
            <person name="LaButti K."/>
            <person name="Riley R."/>
            <person name="Lipzen A."/>
            <person name="Clum A."/>
            <person name="Drula E."/>
            <person name="Henrissat B."/>
            <person name="Kohler A."/>
            <person name="Grigoriev I.V."/>
            <person name="Martin F.M."/>
            <person name="Hacquard S."/>
        </authorList>
    </citation>
    <scope>NUCLEOTIDE SEQUENCE [LARGE SCALE GENOMIC DNA]</scope>
    <source>
        <strain evidence="6 7">MPI-SDFR-AT-0080</strain>
    </source>
</reference>
<evidence type="ECO:0000256" key="2">
    <source>
        <dbReference type="ARBA" id="ARBA00022771"/>
    </source>
</evidence>
<dbReference type="PROSITE" id="PS50089">
    <property type="entry name" value="ZF_RING_2"/>
    <property type="match status" value="1"/>
</dbReference>
<dbReference type="Pfam" id="PF13445">
    <property type="entry name" value="zf-RING_UBOX"/>
    <property type="match status" value="1"/>
</dbReference>
<proteinExistence type="predicted"/>
<dbReference type="Proteomes" id="UP000774617">
    <property type="component" value="Unassembled WGS sequence"/>
</dbReference>
<accession>A0ABQ8GNK0</accession>
<evidence type="ECO:0000259" key="5">
    <source>
        <dbReference type="PROSITE" id="PS50089"/>
    </source>
</evidence>
<dbReference type="InterPro" id="IPR027370">
    <property type="entry name" value="Znf-RING_euk"/>
</dbReference>
<evidence type="ECO:0000256" key="3">
    <source>
        <dbReference type="ARBA" id="ARBA00022833"/>
    </source>
</evidence>
<gene>
    <name evidence="6" type="ORF">B0J12DRAFT_766876</name>
</gene>
<evidence type="ECO:0000256" key="1">
    <source>
        <dbReference type="ARBA" id="ARBA00022723"/>
    </source>
</evidence>
<evidence type="ECO:0000313" key="6">
    <source>
        <dbReference type="EMBL" id="KAH7061316.1"/>
    </source>
</evidence>
<comment type="caution">
    <text evidence="6">The sequence shown here is derived from an EMBL/GenBank/DDBJ whole genome shotgun (WGS) entry which is preliminary data.</text>
</comment>